<protein>
    <submittedName>
        <fullName evidence="2">Immunity 49 family protein</fullName>
    </submittedName>
</protein>
<gene>
    <name evidence="2" type="ORF">AB0D95_29400</name>
</gene>
<dbReference type="Proteomes" id="UP001551584">
    <property type="component" value="Unassembled WGS sequence"/>
</dbReference>
<feature type="region of interest" description="Disordered" evidence="1">
    <location>
        <begin position="1"/>
        <end position="31"/>
    </location>
</feature>
<organism evidence="2 3">
    <name type="scientific">Streptomyces chilikensis</name>
    <dbReference type="NCBI Taxonomy" id="1194079"/>
    <lineage>
        <taxon>Bacteria</taxon>
        <taxon>Bacillati</taxon>
        <taxon>Actinomycetota</taxon>
        <taxon>Actinomycetes</taxon>
        <taxon>Kitasatosporales</taxon>
        <taxon>Streptomycetaceae</taxon>
        <taxon>Streptomyces</taxon>
    </lineage>
</organism>
<feature type="region of interest" description="Disordered" evidence="1">
    <location>
        <begin position="226"/>
        <end position="245"/>
    </location>
</feature>
<feature type="compositionally biased region" description="Basic and acidic residues" evidence="1">
    <location>
        <begin position="1"/>
        <end position="12"/>
    </location>
</feature>
<accession>A0ABV3EYT0</accession>
<reference evidence="2 3" key="1">
    <citation type="submission" date="2024-06" db="EMBL/GenBank/DDBJ databases">
        <title>The Natural Products Discovery Center: Release of the First 8490 Sequenced Strains for Exploring Actinobacteria Biosynthetic Diversity.</title>
        <authorList>
            <person name="Kalkreuter E."/>
            <person name="Kautsar S.A."/>
            <person name="Yang D."/>
            <person name="Bader C.D."/>
            <person name="Teijaro C.N."/>
            <person name="Fluegel L."/>
            <person name="Davis C.M."/>
            <person name="Simpson J.R."/>
            <person name="Lauterbach L."/>
            <person name="Steele A.D."/>
            <person name="Gui C."/>
            <person name="Meng S."/>
            <person name="Li G."/>
            <person name="Viehrig K."/>
            <person name="Ye F."/>
            <person name="Su P."/>
            <person name="Kiefer A.F."/>
            <person name="Nichols A."/>
            <person name="Cepeda A.J."/>
            <person name="Yan W."/>
            <person name="Fan B."/>
            <person name="Jiang Y."/>
            <person name="Adhikari A."/>
            <person name="Zheng C.-J."/>
            <person name="Schuster L."/>
            <person name="Cowan T.M."/>
            <person name="Smanski M.J."/>
            <person name="Chevrette M.G."/>
            <person name="De Carvalho L.P.S."/>
            <person name="Shen B."/>
        </authorList>
    </citation>
    <scope>NUCLEOTIDE SEQUENCE [LARGE SCALE GENOMIC DNA]</scope>
    <source>
        <strain evidence="2 3">NPDC048117</strain>
    </source>
</reference>
<evidence type="ECO:0000256" key="1">
    <source>
        <dbReference type="SAM" id="MobiDB-lite"/>
    </source>
</evidence>
<feature type="compositionally biased region" description="Basic residues" evidence="1">
    <location>
        <begin position="134"/>
        <end position="147"/>
    </location>
</feature>
<name>A0ABV3EYT0_9ACTN</name>
<evidence type="ECO:0000313" key="3">
    <source>
        <dbReference type="Proteomes" id="UP001551584"/>
    </source>
</evidence>
<dbReference type="RefSeq" id="WP_359277874.1">
    <property type="nucleotide sequence ID" value="NZ_JBEZNA010000113.1"/>
</dbReference>
<dbReference type="Pfam" id="PF15575">
    <property type="entry name" value="Imm49"/>
    <property type="match status" value="1"/>
</dbReference>
<feature type="region of interest" description="Disordered" evidence="1">
    <location>
        <begin position="110"/>
        <end position="188"/>
    </location>
</feature>
<evidence type="ECO:0000313" key="2">
    <source>
        <dbReference type="EMBL" id="MEU9581339.1"/>
    </source>
</evidence>
<feature type="compositionally biased region" description="Low complexity" evidence="1">
    <location>
        <begin position="156"/>
        <end position="172"/>
    </location>
</feature>
<keyword evidence="3" id="KW-1185">Reference proteome</keyword>
<dbReference type="InterPro" id="IPR029074">
    <property type="entry name" value="Imm49"/>
</dbReference>
<dbReference type="EMBL" id="JBEZNA010000113">
    <property type="protein sequence ID" value="MEU9581339.1"/>
    <property type="molecule type" value="Genomic_DNA"/>
</dbReference>
<sequence>MGPHDPAVRDPLRPPADGRGGLRRLRPRLGGGPSCLLVAAARPGLAEKLIAAIQGSRSGRATVVPRGPLQDILHPPVGLFHRFLSRDEEGFNQALTEGLELHKAYWTSGEDRAKDPARTLPLSLSPPPRDHLPRVRRRNAGRGRIRPPPRAPRPARPAGWVPGLSRLRAPGRGTRRPVRPVGCPSTRDERGVAGTRLYVWRVHVLCCGGRAGSPALAPGQARATDVRRCSGRRRPTRNPSSIQDD</sequence>
<proteinExistence type="predicted"/>
<comment type="caution">
    <text evidence="2">The sequence shown here is derived from an EMBL/GenBank/DDBJ whole genome shotgun (WGS) entry which is preliminary data.</text>
</comment>